<reference evidence="2 3" key="1">
    <citation type="submission" date="2016-04" db="EMBL/GenBank/DDBJ databases">
        <title>Complete genome sequence of Thermococcus pacificus type strain P4.</title>
        <authorList>
            <person name="Oger P.M."/>
        </authorList>
    </citation>
    <scope>NUCLEOTIDE SEQUENCE [LARGE SCALE GENOMIC DNA]</scope>
    <source>
        <strain evidence="2 3">P-4</strain>
    </source>
</reference>
<protein>
    <recommendedName>
        <fullName evidence="1">DUF302 domain-containing protein</fullName>
    </recommendedName>
</protein>
<name>A0A218P5R0_9EURY</name>
<gene>
    <name evidence="2" type="ORF">A3L08_01615</name>
</gene>
<feature type="domain" description="DUF302" evidence="1">
    <location>
        <begin position="35"/>
        <end position="91"/>
    </location>
</feature>
<dbReference type="OrthoDB" id="2559at2157"/>
<accession>A0A218P5R0</accession>
<dbReference type="SUPFAM" id="SSF103247">
    <property type="entry name" value="TT1751-like"/>
    <property type="match status" value="1"/>
</dbReference>
<evidence type="ECO:0000259" key="1">
    <source>
        <dbReference type="Pfam" id="PF03625"/>
    </source>
</evidence>
<proteinExistence type="predicted"/>
<dbReference type="InterPro" id="IPR005180">
    <property type="entry name" value="DUF302"/>
</dbReference>
<organism evidence="2 3">
    <name type="scientific">Thermococcus pacificus</name>
    <dbReference type="NCBI Taxonomy" id="71998"/>
    <lineage>
        <taxon>Archaea</taxon>
        <taxon>Methanobacteriati</taxon>
        <taxon>Methanobacteriota</taxon>
        <taxon>Thermococci</taxon>
        <taxon>Thermococcales</taxon>
        <taxon>Thermococcaceae</taxon>
        <taxon>Thermococcus</taxon>
    </lineage>
</organism>
<dbReference type="Proteomes" id="UP000197418">
    <property type="component" value="Chromosome"/>
</dbReference>
<dbReference type="Gene3D" id="3.30.310.70">
    <property type="entry name" value="TT1751-like domain"/>
    <property type="match status" value="1"/>
</dbReference>
<dbReference type="GeneID" id="33314928"/>
<dbReference type="Pfam" id="PF03625">
    <property type="entry name" value="DUF302"/>
    <property type="match status" value="1"/>
</dbReference>
<sequence>MIEAKLVFEGTFEEAEAKVKEVLPQTGFGIVWEQDFTAVVKNKLGIDMPKYKTLGLCNAKVFYDLWQRNKGIGMVAPCHLLLYEEDGKVHAKMAVPEEFWDEEVMAEPFNKVLEALKGVGFN</sequence>
<evidence type="ECO:0000313" key="3">
    <source>
        <dbReference type="Proteomes" id="UP000197418"/>
    </source>
</evidence>
<dbReference type="PANTHER" id="PTHR38342">
    <property type="entry name" value="SLR5037 PROTEIN"/>
    <property type="match status" value="1"/>
</dbReference>
<dbReference type="PANTHER" id="PTHR38342:SF1">
    <property type="entry name" value="SLR5037 PROTEIN"/>
    <property type="match status" value="1"/>
</dbReference>
<dbReference type="AlphaFoldDB" id="A0A218P5R0"/>
<dbReference type="KEGG" id="tpaf:A3L08_01615"/>
<dbReference type="RefSeq" id="WP_157721570.1">
    <property type="nucleotide sequence ID" value="NZ_CP015102.1"/>
</dbReference>
<keyword evidence="3" id="KW-1185">Reference proteome</keyword>
<dbReference type="EMBL" id="CP015102">
    <property type="protein sequence ID" value="ASJ06115.1"/>
    <property type="molecule type" value="Genomic_DNA"/>
</dbReference>
<evidence type="ECO:0000313" key="2">
    <source>
        <dbReference type="EMBL" id="ASJ06115.1"/>
    </source>
</evidence>
<dbReference type="CDD" id="cd14797">
    <property type="entry name" value="DUF302"/>
    <property type="match status" value="1"/>
</dbReference>
<dbReference type="InterPro" id="IPR035923">
    <property type="entry name" value="TT1751-like_sf"/>
</dbReference>